<keyword evidence="3" id="KW-0326">Glycosidase</keyword>
<dbReference type="PANTHER" id="PTHR30480">
    <property type="entry name" value="BETA-HEXOSAMINIDASE-RELATED"/>
    <property type="match status" value="1"/>
</dbReference>
<organism evidence="5 6">
    <name type="scientific">Actinocatenispora thailandica</name>
    <dbReference type="NCBI Taxonomy" id="227318"/>
    <lineage>
        <taxon>Bacteria</taxon>
        <taxon>Bacillati</taxon>
        <taxon>Actinomycetota</taxon>
        <taxon>Actinomycetes</taxon>
        <taxon>Micromonosporales</taxon>
        <taxon>Micromonosporaceae</taxon>
        <taxon>Actinocatenispora</taxon>
    </lineage>
</organism>
<dbReference type="RefSeq" id="WP_203961327.1">
    <property type="nucleotide sequence ID" value="NZ_AP023355.1"/>
</dbReference>
<dbReference type="Proteomes" id="UP000611640">
    <property type="component" value="Chromosome"/>
</dbReference>
<dbReference type="AlphaFoldDB" id="A0A7R7DN81"/>
<keyword evidence="2 5" id="KW-0378">Hydrolase</keyword>
<name>A0A7R7DN81_9ACTN</name>
<dbReference type="PANTHER" id="PTHR30480:SF16">
    <property type="entry name" value="GLYCOSIDE HYDROLASE FAMILY 3 DOMAIN PROTEIN"/>
    <property type="match status" value="1"/>
</dbReference>
<dbReference type="GO" id="GO:0009254">
    <property type="term" value="P:peptidoglycan turnover"/>
    <property type="evidence" value="ECO:0007669"/>
    <property type="project" value="TreeGrafter"/>
</dbReference>
<gene>
    <name evidence="5" type="ORF">Athai_21240</name>
</gene>
<comment type="similarity">
    <text evidence="1">Belongs to the glycosyl hydrolase 3 family.</text>
</comment>
<evidence type="ECO:0000259" key="4">
    <source>
        <dbReference type="Pfam" id="PF00933"/>
    </source>
</evidence>
<dbReference type="SUPFAM" id="SSF51445">
    <property type="entry name" value="(Trans)glycosidases"/>
    <property type="match status" value="1"/>
</dbReference>
<dbReference type="GO" id="GO:0005975">
    <property type="term" value="P:carbohydrate metabolic process"/>
    <property type="evidence" value="ECO:0007669"/>
    <property type="project" value="InterPro"/>
</dbReference>
<dbReference type="InterPro" id="IPR050226">
    <property type="entry name" value="NagZ_Beta-hexosaminidase"/>
</dbReference>
<protein>
    <submittedName>
        <fullName evidence="5">Hydrolase</fullName>
    </submittedName>
</protein>
<dbReference type="KEGG" id="atl:Athai_21240"/>
<proteinExistence type="inferred from homology"/>
<dbReference type="InterPro" id="IPR001764">
    <property type="entry name" value="Glyco_hydro_3_N"/>
</dbReference>
<accession>A0A7R7DN81</accession>
<evidence type="ECO:0000256" key="2">
    <source>
        <dbReference type="ARBA" id="ARBA00022801"/>
    </source>
</evidence>
<dbReference type="Gene3D" id="3.20.20.300">
    <property type="entry name" value="Glycoside hydrolase, family 3, N-terminal domain"/>
    <property type="match status" value="1"/>
</dbReference>
<dbReference type="Pfam" id="PF00933">
    <property type="entry name" value="Glyco_hydro_3"/>
    <property type="match status" value="1"/>
</dbReference>
<sequence length="488" mass="49534">MSESLRSQALRTLLAAFPAATAPDWVRRLGDEGLGGVVLFGHNIVDESQVTGLISTLRAGRPELIVALDEEGGDVTRLGYTSGSRYPGNAALGAVDDENLTRQVYAALGGELAALGITLDLAPTVDVNSAPDNPVIGTRSFGTDPARVAAHTVAAVRGLGDAGVAACAKHFPGHGATRVDSHEAVPVVDAPMSVLRARDLPPFAAAIGAGAPAIMTAHLRVPALTGALPATFSRAALGDLLRGELGFGGAIITDALEMGGAGGDAGMGSAAVRSLAAGADLLCLGAKITEELVETTVAAIVAAVGDGRLAAERLADAARRSAVLAAATRAGTGSTRAPVPDGIGLAAARRALRVYGALPRSPRPLIVELDAPPTIAVGEVPWGLLPYLEAADAPADLVRLRPLSDEPIDVGGLARRAAGGPLILVSRDTHRHARIREVIEQITAAHPQVVVVEMGWPAWRPPHAVGYLATFGAGPANARAAAEALLAG</sequence>
<reference evidence="5 6" key="1">
    <citation type="submission" date="2020-08" db="EMBL/GenBank/DDBJ databases">
        <title>Whole genome shotgun sequence of Actinocatenispora thailandica NBRC 105041.</title>
        <authorList>
            <person name="Komaki H."/>
            <person name="Tamura T."/>
        </authorList>
    </citation>
    <scope>NUCLEOTIDE SEQUENCE [LARGE SCALE GENOMIC DNA]</scope>
    <source>
        <strain evidence="5 6">NBRC 105041</strain>
    </source>
</reference>
<evidence type="ECO:0000313" key="6">
    <source>
        <dbReference type="Proteomes" id="UP000611640"/>
    </source>
</evidence>
<keyword evidence="6" id="KW-1185">Reference proteome</keyword>
<evidence type="ECO:0000256" key="1">
    <source>
        <dbReference type="ARBA" id="ARBA00005336"/>
    </source>
</evidence>
<dbReference type="InterPro" id="IPR017853">
    <property type="entry name" value="GH"/>
</dbReference>
<evidence type="ECO:0000256" key="3">
    <source>
        <dbReference type="ARBA" id="ARBA00023295"/>
    </source>
</evidence>
<feature type="domain" description="Glycoside hydrolase family 3 N-terminal" evidence="4">
    <location>
        <begin position="28"/>
        <end position="320"/>
    </location>
</feature>
<dbReference type="InterPro" id="IPR036962">
    <property type="entry name" value="Glyco_hydro_3_N_sf"/>
</dbReference>
<dbReference type="EMBL" id="AP023355">
    <property type="protein sequence ID" value="BCJ34621.1"/>
    <property type="molecule type" value="Genomic_DNA"/>
</dbReference>
<evidence type="ECO:0000313" key="5">
    <source>
        <dbReference type="EMBL" id="BCJ34621.1"/>
    </source>
</evidence>
<dbReference type="GO" id="GO:0004553">
    <property type="term" value="F:hydrolase activity, hydrolyzing O-glycosyl compounds"/>
    <property type="evidence" value="ECO:0007669"/>
    <property type="project" value="InterPro"/>
</dbReference>